<feature type="domain" description="MADF" evidence="2">
    <location>
        <begin position="16"/>
        <end position="126"/>
    </location>
</feature>
<reference evidence="5" key="1">
    <citation type="submission" date="2016-04" db="UniProtKB">
        <authorList>
            <consortium name="WormBaseParasite"/>
        </authorList>
    </citation>
    <scope>IDENTIFICATION</scope>
</reference>
<dbReference type="OrthoDB" id="5984255at2759"/>
<feature type="compositionally biased region" description="Polar residues" evidence="1">
    <location>
        <begin position="151"/>
        <end position="165"/>
    </location>
</feature>
<evidence type="ECO:0000313" key="4">
    <source>
        <dbReference type="Proteomes" id="UP000267027"/>
    </source>
</evidence>
<evidence type="ECO:0000259" key="2">
    <source>
        <dbReference type="PROSITE" id="PS51029"/>
    </source>
</evidence>
<keyword evidence="4" id="KW-1185">Reference proteome</keyword>
<evidence type="ECO:0000313" key="3">
    <source>
        <dbReference type="EMBL" id="VDM52819.1"/>
    </source>
</evidence>
<dbReference type="Pfam" id="PF10545">
    <property type="entry name" value="MADF_DNA_bdg"/>
    <property type="match status" value="1"/>
</dbReference>
<dbReference type="PROSITE" id="PS51029">
    <property type="entry name" value="MADF"/>
    <property type="match status" value="1"/>
</dbReference>
<organism evidence="5">
    <name type="scientific">Angiostrongylus costaricensis</name>
    <name type="common">Nematode worm</name>
    <dbReference type="NCBI Taxonomy" id="334426"/>
    <lineage>
        <taxon>Eukaryota</taxon>
        <taxon>Metazoa</taxon>
        <taxon>Ecdysozoa</taxon>
        <taxon>Nematoda</taxon>
        <taxon>Chromadorea</taxon>
        <taxon>Rhabditida</taxon>
        <taxon>Rhabditina</taxon>
        <taxon>Rhabditomorpha</taxon>
        <taxon>Strongyloidea</taxon>
        <taxon>Metastrongylidae</taxon>
        <taxon>Angiostrongylus</taxon>
    </lineage>
</organism>
<dbReference type="OMA" id="PMAKNES"/>
<dbReference type="Proteomes" id="UP000267027">
    <property type="component" value="Unassembled WGS sequence"/>
</dbReference>
<dbReference type="AlphaFoldDB" id="A0A158PDX0"/>
<dbReference type="SMART" id="SM00595">
    <property type="entry name" value="MADF"/>
    <property type="match status" value="1"/>
</dbReference>
<accession>A0A158PDX0</accession>
<evidence type="ECO:0000313" key="5">
    <source>
        <dbReference type="WBParaSite" id="ACOC_0000123301-mRNA-1"/>
    </source>
</evidence>
<reference evidence="3 4" key="2">
    <citation type="submission" date="2018-11" db="EMBL/GenBank/DDBJ databases">
        <authorList>
            <consortium name="Pathogen Informatics"/>
        </authorList>
    </citation>
    <scope>NUCLEOTIDE SEQUENCE [LARGE SCALE GENOMIC DNA]</scope>
    <source>
        <strain evidence="3 4">Costa Rica</strain>
    </source>
</reference>
<proteinExistence type="predicted"/>
<gene>
    <name evidence="3" type="ORF">ACOC_LOCUS1234</name>
</gene>
<dbReference type="STRING" id="334426.A0A158PDX0"/>
<protein>
    <submittedName>
        <fullName evidence="5">MADF domain-containing protein</fullName>
    </submittedName>
</protein>
<dbReference type="WBParaSite" id="ACOC_0000123301-mRNA-1">
    <property type="protein sequence ID" value="ACOC_0000123301-mRNA-1"/>
    <property type="gene ID" value="ACOC_0000123301"/>
</dbReference>
<feature type="compositionally biased region" description="Basic residues" evidence="1">
    <location>
        <begin position="169"/>
        <end position="183"/>
    </location>
</feature>
<feature type="region of interest" description="Disordered" evidence="1">
    <location>
        <begin position="151"/>
        <end position="194"/>
    </location>
</feature>
<dbReference type="EMBL" id="UYYA01000171">
    <property type="protein sequence ID" value="VDM52819.1"/>
    <property type="molecule type" value="Genomic_DNA"/>
</dbReference>
<name>A0A158PDX0_ANGCS</name>
<sequence>MSMKVRYYWTVPLREALAVSVEKREKLWKKFPCVSHDAELRAKLWAEVADELNEQFGVTIDSKKISLVFANPFKEFRIIAAEDMKKTWKNLKDNYWRMMKTFENDPERVKRWRFFKLMKFMERANIDDSSSSNLELPNKPSSLIPMAKNESVSTAQAGNENQELSQPGKKVRRSRKARTKKMKKSDPLPTSTTRPRNLIQVCIPEIDSVIQTKQRPQIGAQIYSVAVDDVEDILTTELLKTWDEDVLQKDAMLAEPVNQRIQSSVISVDALIYISQNVNYISCETRLLISNYAAKLRGIYHQAAFSLFLKENMPSGQLHTLLDAFDDFVYNKKPKASIVSKV</sequence>
<evidence type="ECO:0000256" key="1">
    <source>
        <dbReference type="SAM" id="MobiDB-lite"/>
    </source>
</evidence>
<dbReference type="InterPro" id="IPR006578">
    <property type="entry name" value="MADF-dom"/>
</dbReference>